<dbReference type="AlphaFoldDB" id="A0A0Q0UB31"/>
<evidence type="ECO:0000256" key="4">
    <source>
        <dbReference type="SAM" id="MobiDB-lite"/>
    </source>
</evidence>
<dbReference type="RefSeq" id="WP_055123410.1">
    <property type="nucleotide sequence ID" value="NZ_LKST01000004.1"/>
</dbReference>
<comment type="caution">
    <text evidence="6">The sequence shown here is derived from an EMBL/GenBank/DDBJ whole genome shotgun (WGS) entry which is preliminary data.</text>
</comment>
<keyword evidence="7" id="KW-1185">Reference proteome</keyword>
<dbReference type="Pfam" id="PF00849">
    <property type="entry name" value="PseudoU_synth_2"/>
    <property type="match status" value="1"/>
</dbReference>
<dbReference type="PANTHER" id="PTHR21600:SF84">
    <property type="entry name" value="PSEUDOURIDINE SYNTHASE RSUA_RLUA-LIKE DOMAIN-CONTAINING PROTEIN"/>
    <property type="match status" value="1"/>
</dbReference>
<dbReference type="PANTHER" id="PTHR21600">
    <property type="entry name" value="MITOCHONDRIAL RNA PSEUDOURIDINE SYNTHASE"/>
    <property type="match status" value="1"/>
</dbReference>
<dbReference type="STRING" id="1544416.Cocul_02380"/>
<dbReference type="PROSITE" id="PS01129">
    <property type="entry name" value="PSI_RLU"/>
    <property type="match status" value="1"/>
</dbReference>
<feature type="region of interest" description="Disordered" evidence="4">
    <location>
        <begin position="1"/>
        <end position="25"/>
    </location>
</feature>
<evidence type="ECO:0000313" key="6">
    <source>
        <dbReference type="EMBL" id="KQB83405.1"/>
    </source>
</evidence>
<dbReference type="GO" id="GO:0000455">
    <property type="term" value="P:enzyme-directed rRNA pseudouridine synthesis"/>
    <property type="evidence" value="ECO:0007669"/>
    <property type="project" value="TreeGrafter"/>
</dbReference>
<evidence type="ECO:0000256" key="1">
    <source>
        <dbReference type="ARBA" id="ARBA00000073"/>
    </source>
</evidence>
<organism evidence="6 7">
    <name type="scientific">Corynebacterium oculi</name>
    <dbReference type="NCBI Taxonomy" id="1544416"/>
    <lineage>
        <taxon>Bacteria</taxon>
        <taxon>Bacillati</taxon>
        <taxon>Actinomycetota</taxon>
        <taxon>Actinomycetes</taxon>
        <taxon>Mycobacteriales</taxon>
        <taxon>Corynebacteriaceae</taxon>
        <taxon>Corynebacterium</taxon>
    </lineage>
</organism>
<evidence type="ECO:0000313" key="7">
    <source>
        <dbReference type="Proteomes" id="UP000050517"/>
    </source>
</evidence>
<keyword evidence="6" id="KW-0413">Isomerase</keyword>
<dbReference type="InterPro" id="IPR020103">
    <property type="entry name" value="PsdUridine_synth_cat_dom_sf"/>
</dbReference>
<name>A0A0Q0UB31_9CORY</name>
<evidence type="ECO:0000256" key="2">
    <source>
        <dbReference type="ARBA" id="ARBA00031870"/>
    </source>
</evidence>
<reference evidence="6 7" key="1">
    <citation type="submission" date="2015-10" db="EMBL/GenBank/DDBJ databases">
        <title>Corynebacteirum lowii and Corynebacterium oculi species nova, derived from human clinical disease and and emended description of Corynebacterium mastiditis.</title>
        <authorList>
            <person name="Bernard K."/>
            <person name="Pacheco A.L."/>
            <person name="Mcdougall C."/>
            <person name="Burtx T."/>
            <person name="Weibe D."/>
            <person name="Tyler S."/>
            <person name="Olson A.B."/>
            <person name="Cnockaert M."/>
            <person name="Eguchi H."/>
            <person name="Kuwahara T."/>
            <person name="Nakayama-Imaohji H."/>
            <person name="Boudewijins M."/>
            <person name="Van Hoecke F."/>
            <person name="Bernier A.-M."/>
            <person name="Vandamme P."/>
        </authorList>
    </citation>
    <scope>NUCLEOTIDE SEQUENCE [LARGE SCALE GENOMIC DNA]</scope>
    <source>
        <strain evidence="6 7">NML 130210</strain>
    </source>
</reference>
<dbReference type="GO" id="GO:0009982">
    <property type="term" value="F:pseudouridine synthase activity"/>
    <property type="evidence" value="ECO:0007669"/>
    <property type="project" value="InterPro"/>
</dbReference>
<dbReference type="Gene3D" id="3.30.2350.10">
    <property type="entry name" value="Pseudouridine synthase"/>
    <property type="match status" value="1"/>
</dbReference>
<feature type="domain" description="Pseudouridine synthase RsuA/RluA-like" evidence="5">
    <location>
        <begin position="111"/>
        <end position="267"/>
    </location>
</feature>
<dbReference type="GO" id="GO:0003723">
    <property type="term" value="F:RNA binding"/>
    <property type="evidence" value="ECO:0007669"/>
    <property type="project" value="InterPro"/>
</dbReference>
<accession>A0A0Q0UB31</accession>
<dbReference type="EMBL" id="LKST01000004">
    <property type="protein sequence ID" value="KQB83405.1"/>
    <property type="molecule type" value="Genomic_DNA"/>
</dbReference>
<proteinExistence type="predicted"/>
<dbReference type="OrthoDB" id="9807829at2"/>
<sequence length="314" mass="35475">MVAFRRRRTPPPLPIRDGLNPSRARVPEDSTLTALEFLNHLISSQRHRHPEDNSDAILNRFHAGDVRLRDGRALAPDDTLRPGTDVWFYRTPAPETPVPHEIRIIHEDERILVVDKPPFLATMPRGEHITETATVRLRRHTGNNDLTPAHRLDRLTSGVLLLTKKPEIRGAYQELFSSRQVTKTYEAIAAYLPDLAAACAETDSGVEWRSHITKTPGELQARTWPEREPNAHTTLLGVQQIGNSGQGAYTLRPHTGKTHQLRVHMSAAGVPIEGDPLYPVVSRKEEDFHRPLRLCAIGLEFTDPISGEEREYWV</sequence>
<gene>
    <name evidence="6" type="primary">rluA</name>
    <name evidence="6" type="ORF">Cocul_02380</name>
</gene>
<evidence type="ECO:0000256" key="3">
    <source>
        <dbReference type="ARBA" id="ARBA00033164"/>
    </source>
</evidence>
<dbReference type="GO" id="GO:0140098">
    <property type="term" value="F:catalytic activity, acting on RNA"/>
    <property type="evidence" value="ECO:0007669"/>
    <property type="project" value="UniProtKB-ARBA"/>
</dbReference>
<protein>
    <recommendedName>
        <fullName evidence="2">RNA pseudouridylate synthase</fullName>
    </recommendedName>
    <alternativeName>
        <fullName evidence="3">RNA-uridine isomerase</fullName>
    </alternativeName>
</protein>
<comment type="catalytic activity">
    <reaction evidence="1">
        <text>a uridine in RNA = a pseudouridine in RNA</text>
        <dbReference type="Rhea" id="RHEA:48348"/>
        <dbReference type="Rhea" id="RHEA-COMP:12068"/>
        <dbReference type="Rhea" id="RHEA-COMP:12069"/>
        <dbReference type="ChEBI" id="CHEBI:65314"/>
        <dbReference type="ChEBI" id="CHEBI:65315"/>
    </reaction>
</comment>
<evidence type="ECO:0000259" key="5">
    <source>
        <dbReference type="Pfam" id="PF00849"/>
    </source>
</evidence>
<dbReference type="SUPFAM" id="SSF55120">
    <property type="entry name" value="Pseudouridine synthase"/>
    <property type="match status" value="1"/>
</dbReference>
<dbReference type="InterPro" id="IPR050188">
    <property type="entry name" value="RluA_PseudoU_synthase"/>
</dbReference>
<dbReference type="InterPro" id="IPR006224">
    <property type="entry name" value="PsdUridine_synth_RluA-like_CS"/>
</dbReference>
<dbReference type="PATRIC" id="fig|1544416.3.peg.2388"/>
<dbReference type="Proteomes" id="UP000050517">
    <property type="component" value="Unassembled WGS sequence"/>
</dbReference>
<dbReference type="InterPro" id="IPR006145">
    <property type="entry name" value="PsdUridine_synth_RsuA/RluA"/>
</dbReference>